<keyword evidence="3" id="KW-1185">Reference proteome</keyword>
<evidence type="ECO:0000256" key="1">
    <source>
        <dbReference type="SAM" id="MobiDB-lite"/>
    </source>
</evidence>
<evidence type="ECO:0000313" key="2">
    <source>
        <dbReference type="EMBL" id="STR01002.1"/>
    </source>
</evidence>
<dbReference type="EMBL" id="UGJJ01000001">
    <property type="protein sequence ID" value="STR01002.1"/>
    <property type="molecule type" value="Genomic_DNA"/>
</dbReference>
<name>A0A377R178_9NEIS</name>
<dbReference type="Proteomes" id="UP000254293">
    <property type="component" value="Unassembled WGS sequence"/>
</dbReference>
<dbReference type="AlphaFoldDB" id="A0A377R178"/>
<gene>
    <name evidence="2" type="ORF">NCTC13336_01229</name>
</gene>
<accession>A0A377R178</accession>
<evidence type="ECO:0000313" key="3">
    <source>
        <dbReference type="Proteomes" id="UP000254293"/>
    </source>
</evidence>
<feature type="region of interest" description="Disordered" evidence="1">
    <location>
        <begin position="32"/>
        <end position="52"/>
    </location>
</feature>
<organism evidence="2 3">
    <name type="scientific">Kingella potus</name>
    <dbReference type="NCBI Taxonomy" id="265175"/>
    <lineage>
        <taxon>Bacteria</taxon>
        <taxon>Pseudomonadati</taxon>
        <taxon>Pseudomonadota</taxon>
        <taxon>Betaproteobacteria</taxon>
        <taxon>Neisseriales</taxon>
        <taxon>Neisseriaceae</taxon>
        <taxon>Kingella</taxon>
    </lineage>
</organism>
<reference evidence="2 3" key="1">
    <citation type="submission" date="2018-06" db="EMBL/GenBank/DDBJ databases">
        <authorList>
            <consortium name="Pathogen Informatics"/>
            <person name="Doyle S."/>
        </authorList>
    </citation>
    <scope>NUCLEOTIDE SEQUENCE [LARGE SCALE GENOMIC DNA]</scope>
    <source>
        <strain evidence="2 3">NCTC13336</strain>
    </source>
</reference>
<dbReference type="OrthoDB" id="1453393at2"/>
<dbReference type="RefSeq" id="WP_115308192.1">
    <property type="nucleotide sequence ID" value="NZ_CP091516.1"/>
</dbReference>
<proteinExistence type="predicted"/>
<protein>
    <submittedName>
        <fullName evidence="2">Uncharacterized protein</fullName>
    </submittedName>
</protein>
<sequence>MASDWQAESVLASLKPAAPVFRLPFRRHQGSLKTNTANSAKPKHTSPENPMQTTVTFRSNAFAPVENDTVNAPQCYGKKLAQWLAAELPAHGLAVTDCYAEDWGWEIAFANADFPLYLGCGNMDDGGEPAFRCFITPDRPAVRPLKRLFRAVDTRPAVGRLAAALDSVLRAHPHISGIEWENG</sequence>